<dbReference type="AlphaFoldDB" id="A0A7R9LZH0"/>
<dbReference type="Proteomes" id="UP000728032">
    <property type="component" value="Unassembled WGS sequence"/>
</dbReference>
<evidence type="ECO:0000256" key="4">
    <source>
        <dbReference type="ARBA" id="ARBA00023180"/>
    </source>
</evidence>
<keyword evidence="4" id="KW-0325">Glycoprotein</keyword>
<dbReference type="InterPro" id="IPR029058">
    <property type="entry name" value="AB_hydrolase_fold"/>
</dbReference>
<dbReference type="GO" id="GO:0003990">
    <property type="term" value="F:acetylcholinesterase activity"/>
    <property type="evidence" value="ECO:0007669"/>
    <property type="project" value="TreeGrafter"/>
</dbReference>
<evidence type="ECO:0000256" key="3">
    <source>
        <dbReference type="ARBA" id="ARBA00022801"/>
    </source>
</evidence>
<evidence type="ECO:0000256" key="1">
    <source>
        <dbReference type="ARBA" id="ARBA00005964"/>
    </source>
</evidence>
<dbReference type="EMBL" id="OC919131">
    <property type="protein sequence ID" value="CAD7650746.1"/>
    <property type="molecule type" value="Genomic_DNA"/>
</dbReference>
<dbReference type="Pfam" id="PF00135">
    <property type="entry name" value="COesterase"/>
    <property type="match status" value="4"/>
</dbReference>
<dbReference type="PANTHER" id="PTHR43918:SF4">
    <property type="entry name" value="CARBOXYLIC ESTER HYDROLASE"/>
    <property type="match status" value="1"/>
</dbReference>
<dbReference type="EMBL" id="CAJPVJ010004306">
    <property type="protein sequence ID" value="CAG2168479.1"/>
    <property type="molecule type" value="Genomic_DNA"/>
</dbReference>
<reference evidence="6" key="1">
    <citation type="submission" date="2020-11" db="EMBL/GenBank/DDBJ databases">
        <authorList>
            <person name="Tran Van P."/>
        </authorList>
    </citation>
    <scope>NUCLEOTIDE SEQUENCE</scope>
</reference>
<sequence length="899" mass="100874">MVDKPLKPVMVWFYGGGFVVGSIFQFPNYNGSVLATHDIVFVSINYRLGEFGFMYSGDESAPGNMGLYDQQLALQWVKKHIHKFGGDPNMVTIFGESAGSWSVSAHILSPLSKGLFRRAIMESAAQLSSRHRPIITKTEAISYAKQLANHFNCTDNKWVQCLRGIDATLIQDYHIQTNNTYYINTIIGTDILPYSAQVAFEKKEFNRDIELIAGVTELEGSAMAYFQYPILQTDNVTKQDFNDLVQQNEPTFHNLNVKNISEFYLRDIDDTNSSAIRHQFFSFYGDVLITCPTYLFAKLFAQNTAKENNVFFYEWTYGSSDMAIDKIMGVTHGADLRYTKISIKDMNPWNENLLKMLEFLCYIHHLEINSYVDVNTSSGIVRGQTIQVLNQTINEFLGIPFAEPPVGDLSEDCLVLNIWSPQVSDINVVDKPLKPVMVWIYGGGFTFGSIFQFPTHNGSVLATHDIVFVSINYRLGAFGFLYSSDESSPGNMGLYDQQLALQWVKQDIHKFGGDPNMVTIFGESAGSWSVSVHILSPLSKGLFRRAIMESAAQLEDCLVLNIWSPPVSDIKVVDKPLKPVMVWIYGGAFVVGSIFQFPNYNGSVLATHDIVFVSINYRLGAFGFLYSGDESSPGNMGLYDQQLALQWVKQNIHKFGGDPDMVTIFGESAGSWSVSAHILSPLSKGLFRRAIMESAAQLFSKNRPLITKTEAISDAKQLADHFNCTDDKWIQCLRGIDATLIQDYHIQTNNTYHINAIIGTDILPYSAQVAFEKKEFNRDIELIAGTTELEGSALAVGPTFHTLNVRNITEYYLRDIDDTNSSAIRHQFFSFYGDVLITCPTYLFAKLFAQNTAKENNVFFYEWTYKSSDTPIDQLLGVTHGAELPYKTGFIGKMAAFDG</sequence>
<accession>A0A7R9LZH0</accession>
<dbReference type="SUPFAM" id="SSF53474">
    <property type="entry name" value="alpha/beta-Hydrolases"/>
    <property type="match status" value="3"/>
</dbReference>
<protein>
    <recommendedName>
        <fullName evidence="5">Carboxylesterase type B domain-containing protein</fullName>
    </recommendedName>
</protein>
<dbReference type="GO" id="GO:0019695">
    <property type="term" value="P:choline metabolic process"/>
    <property type="evidence" value="ECO:0007669"/>
    <property type="project" value="TreeGrafter"/>
</dbReference>
<dbReference type="InterPro" id="IPR019826">
    <property type="entry name" value="Carboxylesterase_B_AS"/>
</dbReference>
<dbReference type="OrthoDB" id="6505985at2759"/>
<feature type="domain" description="Carboxylesterase type B" evidence="5">
    <location>
        <begin position="410"/>
        <end position="552"/>
    </location>
</feature>
<comment type="similarity">
    <text evidence="1">Belongs to the type-B carboxylesterase/lipase family.</text>
</comment>
<feature type="domain" description="Carboxylesterase type B" evidence="5">
    <location>
        <begin position="553"/>
        <end position="795"/>
    </location>
</feature>
<organism evidence="6">
    <name type="scientific">Oppiella nova</name>
    <dbReference type="NCBI Taxonomy" id="334625"/>
    <lineage>
        <taxon>Eukaryota</taxon>
        <taxon>Metazoa</taxon>
        <taxon>Ecdysozoa</taxon>
        <taxon>Arthropoda</taxon>
        <taxon>Chelicerata</taxon>
        <taxon>Arachnida</taxon>
        <taxon>Acari</taxon>
        <taxon>Acariformes</taxon>
        <taxon>Sarcoptiformes</taxon>
        <taxon>Oribatida</taxon>
        <taxon>Brachypylina</taxon>
        <taxon>Oppioidea</taxon>
        <taxon>Oppiidae</taxon>
        <taxon>Oppiella</taxon>
    </lineage>
</organism>
<evidence type="ECO:0000259" key="5">
    <source>
        <dbReference type="Pfam" id="PF00135"/>
    </source>
</evidence>
<proteinExistence type="inferred from homology"/>
<dbReference type="PROSITE" id="PS00122">
    <property type="entry name" value="CARBOXYLESTERASE_B_1"/>
    <property type="match status" value="3"/>
</dbReference>
<name>A0A7R9LZH0_9ACAR</name>
<evidence type="ECO:0000313" key="6">
    <source>
        <dbReference type="EMBL" id="CAD7650746.1"/>
    </source>
</evidence>
<gene>
    <name evidence="6" type="ORF">ONB1V03_LOCUS7968</name>
</gene>
<dbReference type="PANTHER" id="PTHR43918">
    <property type="entry name" value="ACETYLCHOLINESTERASE"/>
    <property type="match status" value="1"/>
</dbReference>
<feature type="non-terminal residue" evidence="6">
    <location>
        <position position="1"/>
    </location>
</feature>
<feature type="domain" description="Carboxylesterase type B" evidence="5">
    <location>
        <begin position="7"/>
        <end position="339"/>
    </location>
</feature>
<dbReference type="GO" id="GO:0005615">
    <property type="term" value="C:extracellular space"/>
    <property type="evidence" value="ECO:0007669"/>
    <property type="project" value="TreeGrafter"/>
</dbReference>
<keyword evidence="7" id="KW-1185">Reference proteome</keyword>
<evidence type="ECO:0000256" key="2">
    <source>
        <dbReference type="ARBA" id="ARBA00022487"/>
    </source>
</evidence>
<evidence type="ECO:0000313" key="7">
    <source>
        <dbReference type="Proteomes" id="UP000728032"/>
    </source>
</evidence>
<dbReference type="Gene3D" id="3.40.50.1820">
    <property type="entry name" value="alpha/beta hydrolase"/>
    <property type="match status" value="4"/>
</dbReference>
<feature type="domain" description="Carboxylesterase type B" evidence="5">
    <location>
        <begin position="806"/>
        <end position="889"/>
    </location>
</feature>
<keyword evidence="3" id="KW-0378">Hydrolase</keyword>
<dbReference type="GO" id="GO:0006581">
    <property type="term" value="P:acetylcholine catabolic process"/>
    <property type="evidence" value="ECO:0007669"/>
    <property type="project" value="TreeGrafter"/>
</dbReference>
<keyword evidence="2" id="KW-0719">Serine esterase</keyword>
<dbReference type="InterPro" id="IPR050654">
    <property type="entry name" value="AChE-related_enzymes"/>
</dbReference>
<dbReference type="InterPro" id="IPR002018">
    <property type="entry name" value="CarbesteraseB"/>
</dbReference>
<dbReference type="GO" id="GO:0005886">
    <property type="term" value="C:plasma membrane"/>
    <property type="evidence" value="ECO:0007669"/>
    <property type="project" value="TreeGrafter"/>
</dbReference>